<evidence type="ECO:0000256" key="3">
    <source>
        <dbReference type="ARBA" id="ARBA00023163"/>
    </source>
</evidence>
<accession>A0A127P526</accession>
<keyword evidence="3" id="KW-0804">Transcription</keyword>
<organism evidence="5">
    <name type="scientific">Collimonas fungivorans</name>
    <dbReference type="NCBI Taxonomy" id="158899"/>
    <lineage>
        <taxon>Bacteria</taxon>
        <taxon>Pseudomonadati</taxon>
        <taxon>Pseudomonadota</taxon>
        <taxon>Betaproteobacteria</taxon>
        <taxon>Burkholderiales</taxon>
        <taxon>Oxalobacteraceae</taxon>
        <taxon>Collimonas</taxon>
    </lineage>
</organism>
<dbReference type="PROSITE" id="PS01124">
    <property type="entry name" value="HTH_ARAC_FAMILY_2"/>
    <property type="match status" value="1"/>
</dbReference>
<evidence type="ECO:0000313" key="6">
    <source>
        <dbReference type="Proteomes" id="UP000072421"/>
    </source>
</evidence>
<reference evidence="5 6" key="1">
    <citation type="submission" date="2015-11" db="EMBL/GenBank/DDBJ databases">
        <title>Exploring the genomic traits of fungus-feeding bacterial genus Collimonas.</title>
        <authorList>
            <person name="Song C."/>
            <person name="Schmidt R."/>
            <person name="de Jager V."/>
            <person name="Krzyzanowska D."/>
            <person name="Jongedijk E."/>
            <person name="Cankar K."/>
            <person name="Beekwilder J."/>
            <person name="van Veen A."/>
            <person name="de Boer W."/>
            <person name="van Veen J.A."/>
            <person name="Garbeva P."/>
        </authorList>
    </citation>
    <scope>NUCLEOTIDE SEQUENCE [LARGE SCALE GENOMIC DNA]</scope>
    <source>
        <strain evidence="5 6">Ter6</strain>
    </source>
</reference>
<protein>
    <submittedName>
        <fullName evidence="5">Bacterial regulatory helix-turn-helix s, AraC family protein</fullName>
    </submittedName>
</protein>
<keyword evidence="1" id="KW-0805">Transcription regulation</keyword>
<sequence>MNPSHRQVSTLTCSTTWVKGVAEMFKAVGLDVPALFAEAGMDIAILNDPHASYATEKLCALWKIAAARSNNPAIGLSVPEVTTPAIFDVVGYAMMSSENLHASLERLICYLRLVTDAATIVLTEEDGGYWFTLAINGDLQRNVPRQRFDFNLITLVTFCRWVTRQDIRPLAVEFTHPEPDDRAPYEDAFRCPLRFGAVANRFFLSRTDIFTPLPSSNPSLASLHDRYASERLGRLDQHRIRAKTQELITRRLAHGEPLRADIASALCISERTLQRRLQDEGTSFQELVEQTRYSLAQQYLGQYQLPISETVFLLGFTDQSALFRACKRWFNMSPKQYRNHLLLSR</sequence>
<dbReference type="PANTHER" id="PTHR47894">
    <property type="entry name" value="HTH-TYPE TRANSCRIPTIONAL REGULATOR GADX"/>
    <property type="match status" value="1"/>
</dbReference>
<evidence type="ECO:0000313" key="5">
    <source>
        <dbReference type="EMBL" id="AMO92768.1"/>
    </source>
</evidence>
<dbReference type="Proteomes" id="UP000072421">
    <property type="component" value="Chromosome"/>
</dbReference>
<dbReference type="Gene3D" id="1.10.10.60">
    <property type="entry name" value="Homeodomain-like"/>
    <property type="match status" value="1"/>
</dbReference>
<gene>
    <name evidence="5" type="ORF">CFter6_0037</name>
</gene>
<name>A0A127P526_9BURK</name>
<dbReference type="SUPFAM" id="SSF46689">
    <property type="entry name" value="Homeodomain-like"/>
    <property type="match status" value="1"/>
</dbReference>
<evidence type="ECO:0000256" key="1">
    <source>
        <dbReference type="ARBA" id="ARBA00023015"/>
    </source>
</evidence>
<dbReference type="EMBL" id="CP013232">
    <property type="protein sequence ID" value="AMO92768.1"/>
    <property type="molecule type" value="Genomic_DNA"/>
</dbReference>
<dbReference type="GO" id="GO:0000976">
    <property type="term" value="F:transcription cis-regulatory region binding"/>
    <property type="evidence" value="ECO:0007669"/>
    <property type="project" value="TreeGrafter"/>
</dbReference>
<dbReference type="Pfam" id="PF12833">
    <property type="entry name" value="HTH_18"/>
    <property type="match status" value="1"/>
</dbReference>
<proteinExistence type="predicted"/>
<dbReference type="PATRIC" id="fig|158899.10.peg.37"/>
<keyword evidence="2" id="KW-0238">DNA-binding</keyword>
<dbReference type="SMART" id="SM00342">
    <property type="entry name" value="HTH_ARAC"/>
    <property type="match status" value="1"/>
</dbReference>
<dbReference type="GO" id="GO:0005829">
    <property type="term" value="C:cytosol"/>
    <property type="evidence" value="ECO:0007669"/>
    <property type="project" value="TreeGrafter"/>
</dbReference>
<dbReference type="RefSeq" id="WP_167351327.1">
    <property type="nucleotide sequence ID" value="NZ_CP013232.1"/>
</dbReference>
<dbReference type="GO" id="GO:0003700">
    <property type="term" value="F:DNA-binding transcription factor activity"/>
    <property type="evidence" value="ECO:0007669"/>
    <property type="project" value="InterPro"/>
</dbReference>
<dbReference type="Pfam" id="PF12625">
    <property type="entry name" value="Arabinose_bd"/>
    <property type="match status" value="1"/>
</dbReference>
<dbReference type="InterPro" id="IPR018060">
    <property type="entry name" value="HTH_AraC"/>
</dbReference>
<dbReference type="InterPro" id="IPR032687">
    <property type="entry name" value="AraC-type_N"/>
</dbReference>
<feature type="domain" description="HTH araC/xylS-type" evidence="4">
    <location>
        <begin position="242"/>
        <end position="340"/>
    </location>
</feature>
<evidence type="ECO:0000256" key="2">
    <source>
        <dbReference type="ARBA" id="ARBA00023125"/>
    </source>
</evidence>
<dbReference type="InterPro" id="IPR009057">
    <property type="entry name" value="Homeodomain-like_sf"/>
</dbReference>
<evidence type="ECO:0000259" key="4">
    <source>
        <dbReference type="PROSITE" id="PS01124"/>
    </source>
</evidence>
<dbReference type="PANTHER" id="PTHR47894:SF1">
    <property type="entry name" value="HTH-TYPE TRANSCRIPTIONAL REGULATOR VQSM"/>
    <property type="match status" value="1"/>
</dbReference>
<dbReference type="AlphaFoldDB" id="A0A127P526"/>